<sequence length="262" mass="29849">MCKIIIILNIDKGNISCLLIEFLLKWWSTTGEWLNACIAIERTWVVMYPTKYSRSVGKRVARWIAGCVIIFLALVCSLELIYRRMVIDTHNERAWCVLTLNADRPALLKLYSISNVLLFSLPIVINLLSSILIIQGTMVASKQAMRENATSAVANENESFRSRFQAVKNQISKHKHILIAPILLGILAVPRLVFAFVFVCTKIDRRPYISLLAYCAAFLPCNAILFAFILPSQLYRTAFLVFLKQIQVRCFRNLFSASEHTT</sequence>
<accession>A0A821HLG4</accession>
<dbReference type="InterPro" id="IPR017452">
    <property type="entry name" value="GPCR_Rhodpsn_7TM"/>
</dbReference>
<evidence type="ECO:0000256" key="1">
    <source>
        <dbReference type="ARBA" id="ARBA00004370"/>
    </source>
</evidence>
<evidence type="ECO:0000313" key="7">
    <source>
        <dbReference type="EMBL" id="CAF3402956.1"/>
    </source>
</evidence>
<feature type="transmembrane region" description="Helical" evidence="5">
    <location>
        <begin position="177"/>
        <end position="199"/>
    </location>
</feature>
<organism evidence="8 9">
    <name type="scientific">Rotaria socialis</name>
    <dbReference type="NCBI Taxonomy" id="392032"/>
    <lineage>
        <taxon>Eukaryota</taxon>
        <taxon>Metazoa</taxon>
        <taxon>Spiralia</taxon>
        <taxon>Gnathifera</taxon>
        <taxon>Rotifera</taxon>
        <taxon>Eurotatoria</taxon>
        <taxon>Bdelloidea</taxon>
        <taxon>Philodinida</taxon>
        <taxon>Philodinidae</taxon>
        <taxon>Rotaria</taxon>
    </lineage>
</organism>
<gene>
    <name evidence="7" type="ORF">KIK155_LOCUS8298</name>
    <name evidence="8" type="ORF">TOA249_LOCUS16074</name>
</gene>
<feature type="transmembrane region" description="Helical" evidence="5">
    <location>
        <begin position="110"/>
        <end position="134"/>
    </location>
</feature>
<dbReference type="GO" id="GO:0016020">
    <property type="term" value="C:membrane"/>
    <property type="evidence" value="ECO:0007669"/>
    <property type="project" value="UniProtKB-SubCell"/>
</dbReference>
<proteinExistence type="predicted"/>
<keyword evidence="2 5" id="KW-0812">Transmembrane</keyword>
<dbReference type="Proteomes" id="UP000663865">
    <property type="component" value="Unassembled WGS sequence"/>
</dbReference>
<feature type="domain" description="G-protein coupled receptors family 1 profile" evidence="6">
    <location>
        <begin position="1"/>
        <end position="134"/>
    </location>
</feature>
<dbReference type="AlphaFoldDB" id="A0A821HLG4"/>
<comment type="caution">
    <text evidence="8">The sequence shown here is derived from an EMBL/GenBank/DDBJ whole genome shotgun (WGS) entry which is preliminary data.</text>
</comment>
<dbReference type="EMBL" id="CAJNYV010001080">
    <property type="protein sequence ID" value="CAF3402956.1"/>
    <property type="molecule type" value="Genomic_DNA"/>
</dbReference>
<dbReference type="Gene3D" id="1.20.1070.10">
    <property type="entry name" value="Rhodopsin 7-helix transmembrane proteins"/>
    <property type="match status" value="1"/>
</dbReference>
<dbReference type="InterPro" id="IPR000276">
    <property type="entry name" value="GPCR_Rhodpsn"/>
</dbReference>
<evidence type="ECO:0000256" key="5">
    <source>
        <dbReference type="SAM" id="Phobius"/>
    </source>
</evidence>
<reference evidence="8" key="1">
    <citation type="submission" date="2021-02" db="EMBL/GenBank/DDBJ databases">
        <authorList>
            <person name="Nowell W R."/>
        </authorList>
    </citation>
    <scope>NUCLEOTIDE SEQUENCE</scope>
</reference>
<evidence type="ECO:0000256" key="3">
    <source>
        <dbReference type="ARBA" id="ARBA00022989"/>
    </source>
</evidence>
<keyword evidence="4 5" id="KW-0472">Membrane</keyword>
<feature type="transmembrane region" description="Helical" evidence="5">
    <location>
        <begin position="211"/>
        <end position="230"/>
    </location>
</feature>
<dbReference type="GO" id="GO:0004930">
    <property type="term" value="F:G protein-coupled receptor activity"/>
    <property type="evidence" value="ECO:0007669"/>
    <property type="project" value="InterPro"/>
</dbReference>
<protein>
    <recommendedName>
        <fullName evidence="6">G-protein coupled receptors family 1 profile domain-containing protein</fullName>
    </recommendedName>
</protein>
<evidence type="ECO:0000256" key="2">
    <source>
        <dbReference type="ARBA" id="ARBA00022692"/>
    </source>
</evidence>
<evidence type="ECO:0000313" key="8">
    <source>
        <dbReference type="EMBL" id="CAF4684669.1"/>
    </source>
</evidence>
<keyword evidence="3 5" id="KW-1133">Transmembrane helix</keyword>
<dbReference type="SUPFAM" id="SSF81321">
    <property type="entry name" value="Family A G protein-coupled receptor-like"/>
    <property type="match status" value="1"/>
</dbReference>
<dbReference type="Pfam" id="PF00001">
    <property type="entry name" value="7tm_1"/>
    <property type="match status" value="1"/>
</dbReference>
<evidence type="ECO:0000313" key="9">
    <source>
        <dbReference type="Proteomes" id="UP000663838"/>
    </source>
</evidence>
<dbReference type="PROSITE" id="PS50262">
    <property type="entry name" value="G_PROTEIN_RECEP_F1_2"/>
    <property type="match status" value="1"/>
</dbReference>
<comment type="subcellular location">
    <subcellularLocation>
        <location evidence="1">Membrane</location>
    </subcellularLocation>
</comment>
<dbReference type="CDD" id="cd00637">
    <property type="entry name" value="7tm_classA_rhodopsin-like"/>
    <property type="match status" value="1"/>
</dbReference>
<dbReference type="Proteomes" id="UP000663838">
    <property type="component" value="Unassembled WGS sequence"/>
</dbReference>
<feature type="transmembrane region" description="Helical" evidence="5">
    <location>
        <begin position="60"/>
        <end position="82"/>
    </location>
</feature>
<name>A0A821HLG4_9BILA</name>
<dbReference type="EMBL" id="CAJOBS010001077">
    <property type="protein sequence ID" value="CAF4684669.1"/>
    <property type="molecule type" value="Genomic_DNA"/>
</dbReference>
<evidence type="ECO:0000259" key="6">
    <source>
        <dbReference type="PROSITE" id="PS50262"/>
    </source>
</evidence>
<evidence type="ECO:0000256" key="4">
    <source>
        <dbReference type="ARBA" id="ARBA00023136"/>
    </source>
</evidence>